<sequence>MRRGGRSFAGGLGVASSAIPFRRLLAGNRGQCRRISWAVVSTAFPPLTSCRSAATRRDGSAATARDIRRVPASVRGHRRPPHTRRRRRTSAPSHRTCAVHHHHHRYLVASSWRPGLSPAEAGVAAGGRLGLHPARLARRRALRRYLHCLGNLRCSRRLPPRCHLFAPTCARKCSSWCLAVRQPWRPMRSRSPEPWSRWWLGQGRRCPRSRCVITSRRGTTFQRASLAVHAHRPEDFLLVFGLAANMERILATPPLVRAPAHLWYGDTA</sequence>
<feature type="region of interest" description="Disordered" evidence="1">
    <location>
        <begin position="52"/>
        <end position="96"/>
    </location>
</feature>
<accession>A0A0A9DRZ2</accession>
<feature type="compositionally biased region" description="Basic and acidic residues" evidence="1">
    <location>
        <begin position="55"/>
        <end position="69"/>
    </location>
</feature>
<name>A0A0A9DRZ2_ARUDO</name>
<dbReference type="EMBL" id="GBRH01211373">
    <property type="protein sequence ID" value="JAD86522.1"/>
    <property type="molecule type" value="Transcribed_RNA"/>
</dbReference>
<proteinExistence type="predicted"/>
<reference evidence="2" key="2">
    <citation type="journal article" date="2015" name="Data Brief">
        <title>Shoot transcriptome of the giant reed, Arundo donax.</title>
        <authorList>
            <person name="Barrero R.A."/>
            <person name="Guerrero F.D."/>
            <person name="Moolhuijzen P."/>
            <person name="Goolsby J.A."/>
            <person name="Tidwell J."/>
            <person name="Bellgard S.E."/>
            <person name="Bellgard M.I."/>
        </authorList>
    </citation>
    <scope>NUCLEOTIDE SEQUENCE</scope>
    <source>
        <tissue evidence="2">Shoot tissue taken approximately 20 cm above the soil surface</tissue>
    </source>
</reference>
<feature type="compositionally biased region" description="Basic residues" evidence="1">
    <location>
        <begin position="75"/>
        <end position="89"/>
    </location>
</feature>
<dbReference type="AlphaFoldDB" id="A0A0A9DRZ2"/>
<reference evidence="2" key="1">
    <citation type="submission" date="2014-09" db="EMBL/GenBank/DDBJ databases">
        <authorList>
            <person name="Magalhaes I.L.F."/>
            <person name="Oliveira U."/>
            <person name="Santos F.R."/>
            <person name="Vidigal T.H.D.A."/>
            <person name="Brescovit A.D."/>
            <person name="Santos A.J."/>
        </authorList>
    </citation>
    <scope>NUCLEOTIDE SEQUENCE</scope>
    <source>
        <tissue evidence="2">Shoot tissue taken approximately 20 cm above the soil surface</tissue>
    </source>
</reference>
<organism evidence="2">
    <name type="scientific">Arundo donax</name>
    <name type="common">Giant reed</name>
    <name type="synonym">Donax arundinaceus</name>
    <dbReference type="NCBI Taxonomy" id="35708"/>
    <lineage>
        <taxon>Eukaryota</taxon>
        <taxon>Viridiplantae</taxon>
        <taxon>Streptophyta</taxon>
        <taxon>Embryophyta</taxon>
        <taxon>Tracheophyta</taxon>
        <taxon>Spermatophyta</taxon>
        <taxon>Magnoliopsida</taxon>
        <taxon>Liliopsida</taxon>
        <taxon>Poales</taxon>
        <taxon>Poaceae</taxon>
        <taxon>PACMAD clade</taxon>
        <taxon>Arundinoideae</taxon>
        <taxon>Arundineae</taxon>
        <taxon>Arundo</taxon>
    </lineage>
</organism>
<evidence type="ECO:0000313" key="2">
    <source>
        <dbReference type="EMBL" id="JAD86522.1"/>
    </source>
</evidence>
<evidence type="ECO:0000256" key="1">
    <source>
        <dbReference type="SAM" id="MobiDB-lite"/>
    </source>
</evidence>
<protein>
    <submittedName>
        <fullName evidence="2">Uncharacterized protein</fullName>
    </submittedName>
</protein>